<organism evidence="3 4">
    <name type="scientific">Sediminibacterium roseum</name>
    <dbReference type="NCBI Taxonomy" id="1978412"/>
    <lineage>
        <taxon>Bacteria</taxon>
        <taxon>Pseudomonadati</taxon>
        <taxon>Bacteroidota</taxon>
        <taxon>Chitinophagia</taxon>
        <taxon>Chitinophagales</taxon>
        <taxon>Chitinophagaceae</taxon>
        <taxon>Sediminibacterium</taxon>
    </lineage>
</organism>
<keyword evidence="1" id="KW-0175">Coiled coil</keyword>
<dbReference type="Proteomes" id="UP000753802">
    <property type="component" value="Unassembled WGS sequence"/>
</dbReference>
<reference evidence="3 4" key="1">
    <citation type="submission" date="2020-01" db="EMBL/GenBank/DDBJ databases">
        <title>Genome analysis.</title>
        <authorList>
            <person name="Wu S."/>
            <person name="Wang G."/>
        </authorList>
    </citation>
    <scope>NUCLEOTIDE SEQUENCE [LARGE SCALE GENOMIC DNA]</scope>
    <source>
        <strain evidence="3 4">SYL130</strain>
    </source>
</reference>
<name>A0ABW9ZP70_9BACT</name>
<keyword evidence="4" id="KW-1185">Reference proteome</keyword>
<protein>
    <submittedName>
        <fullName evidence="3">Uncharacterized protein</fullName>
    </submittedName>
</protein>
<proteinExistence type="predicted"/>
<evidence type="ECO:0000256" key="1">
    <source>
        <dbReference type="SAM" id="Coils"/>
    </source>
</evidence>
<keyword evidence="2" id="KW-0732">Signal</keyword>
<dbReference type="RefSeq" id="WP_161817203.1">
    <property type="nucleotide sequence ID" value="NZ_JAACJS010000002.1"/>
</dbReference>
<evidence type="ECO:0000313" key="4">
    <source>
        <dbReference type="Proteomes" id="UP000753802"/>
    </source>
</evidence>
<dbReference type="EMBL" id="JAACJS010000002">
    <property type="protein sequence ID" value="NCI48895.1"/>
    <property type="molecule type" value="Genomic_DNA"/>
</dbReference>
<evidence type="ECO:0000256" key="2">
    <source>
        <dbReference type="SAM" id="SignalP"/>
    </source>
</evidence>
<feature type="signal peptide" evidence="2">
    <location>
        <begin position="1"/>
        <end position="19"/>
    </location>
</feature>
<feature type="chain" id="PRO_5047032596" evidence="2">
    <location>
        <begin position="20"/>
        <end position="87"/>
    </location>
</feature>
<accession>A0ABW9ZP70</accession>
<feature type="coiled-coil region" evidence="1">
    <location>
        <begin position="16"/>
        <end position="50"/>
    </location>
</feature>
<comment type="caution">
    <text evidence="3">The sequence shown here is derived from an EMBL/GenBank/DDBJ whole genome shotgun (WGS) entry which is preliminary data.</text>
</comment>
<sequence length="87" mass="9817">MKKIIILGCFLTATLVTKANTDSAQLKEQVQQMEKLVKQLQTEIKTLKTTDSTLTAELNTLRQSIPANNRQKKLVIDRRGSKQASFQ</sequence>
<evidence type="ECO:0000313" key="3">
    <source>
        <dbReference type="EMBL" id="NCI48895.1"/>
    </source>
</evidence>
<gene>
    <name evidence="3" type="ORF">GWC95_03105</name>
</gene>